<evidence type="ECO:0000256" key="9">
    <source>
        <dbReference type="ARBA" id="ARBA00046271"/>
    </source>
</evidence>
<proteinExistence type="inferred from homology"/>
<dbReference type="InterPro" id="IPR036388">
    <property type="entry name" value="WH-like_DNA-bd_sf"/>
</dbReference>
<dbReference type="STRING" id="52247.A0A4T0WX13"/>
<evidence type="ECO:0000313" key="14">
    <source>
        <dbReference type="EMBL" id="TID16723.1"/>
    </source>
</evidence>
<evidence type="ECO:0000256" key="10">
    <source>
        <dbReference type="RuleBase" id="RU367032"/>
    </source>
</evidence>
<protein>
    <recommendedName>
        <fullName evidence="7 10">Peroxisomal membrane protein PEX14</fullName>
    </recommendedName>
    <alternativeName>
        <fullName evidence="8 10">Peroxin-14</fullName>
    </alternativeName>
</protein>
<evidence type="ECO:0000313" key="15">
    <source>
        <dbReference type="Proteomes" id="UP000307173"/>
    </source>
</evidence>
<dbReference type="Pfam" id="PF04695">
    <property type="entry name" value="Pex14_N"/>
    <property type="match status" value="1"/>
</dbReference>
<keyword evidence="6 10" id="KW-0576">Peroxisome</keyword>
<dbReference type="EMBL" id="SELW01000641">
    <property type="protein sequence ID" value="TID16723.1"/>
    <property type="molecule type" value="Genomic_DNA"/>
</dbReference>
<dbReference type="PANTHER" id="PTHR23058:SF0">
    <property type="entry name" value="PEROXISOMAL MEMBRANE PROTEIN PEX14"/>
    <property type="match status" value="1"/>
</dbReference>
<keyword evidence="5 10" id="KW-0472">Membrane</keyword>
<evidence type="ECO:0000256" key="3">
    <source>
        <dbReference type="ARBA" id="ARBA00022927"/>
    </source>
</evidence>
<accession>A0A4T0WX13</accession>
<feature type="compositionally biased region" description="Pro residues" evidence="12">
    <location>
        <begin position="265"/>
        <end position="275"/>
    </location>
</feature>
<sequence length="370" mass="41039">MSSQNLRQEMVNNAVSFLSDPSVSDTSLTKKVQFLESKGMTSQEIQQALSIVQKTNSNSTPLLQHDVNTSLPLSTIPIQVQAPLPQNSLQYYAPPPPPAPRTLDWKDYIIMGTTTAGLLYGTYQVVSRYILPKVLPPSKSKLDEDKEAMEREFQRVEAILQKIETDQTEFIQRQDEKSKLIDEALIEVDAIVKATNEKNLRNEDTLKYLKLEIDSIKNTLMKNLEAQKGTISTELEKLEKKTESLKELLQKHVSDEPEKVDTPHAPSPSPTPPPNLLTNNRSTSNISTPTESNRFNLNIPPPSTIPSAKDILGSSKSSEDISTKTEISQPSVNPLQTNIPAWQLASSQKANIGSGQSTTIPAWQLAAQEK</sequence>
<evidence type="ECO:0000256" key="1">
    <source>
        <dbReference type="ARBA" id="ARBA00005443"/>
    </source>
</evidence>
<dbReference type="GO" id="GO:1990429">
    <property type="term" value="C:peroxisomal importomer complex"/>
    <property type="evidence" value="ECO:0007669"/>
    <property type="project" value="TreeGrafter"/>
</dbReference>
<gene>
    <name evidence="14" type="ORF">CANINC_004175</name>
</gene>
<dbReference type="GO" id="GO:0016560">
    <property type="term" value="P:protein import into peroxisome matrix, docking"/>
    <property type="evidence" value="ECO:0007669"/>
    <property type="project" value="UniProtKB-UniRule"/>
</dbReference>
<dbReference type="Proteomes" id="UP000307173">
    <property type="component" value="Unassembled WGS sequence"/>
</dbReference>
<comment type="function">
    <text evidence="10">Component of the PEX13-PEX14 docking complex, a translocon channel that specifically mediates the import of peroxisomal cargo proteins bound to PEX5 receptor. The PEX13-PEX14 docking complex forms a large import pore which can be opened to a diameter of about 9 nm. Mechanistically, PEX5 receptor along with cargo proteins associates with the PEX14 subunit of the PEX13-PEX14 docking complex in the cytosol, leading to the insertion of the receptor into the organelle membrane with the concomitant translocation of the cargo into the peroxisome matrix.</text>
</comment>
<keyword evidence="4" id="KW-0811">Translocation</keyword>
<evidence type="ECO:0000256" key="12">
    <source>
        <dbReference type="SAM" id="MobiDB-lite"/>
    </source>
</evidence>
<feature type="domain" description="Peroxisome membrane anchor protein Pex14p N-terminal" evidence="13">
    <location>
        <begin position="7"/>
        <end position="50"/>
    </location>
</feature>
<feature type="compositionally biased region" description="Basic and acidic residues" evidence="12">
    <location>
        <begin position="253"/>
        <end position="262"/>
    </location>
</feature>
<feature type="compositionally biased region" description="Polar residues" evidence="12">
    <location>
        <begin position="280"/>
        <end position="296"/>
    </location>
</feature>
<dbReference type="InterPro" id="IPR006785">
    <property type="entry name" value="Pex14_N"/>
</dbReference>
<keyword evidence="3 10" id="KW-0653">Protein transport</keyword>
<name>A0A4T0WX13_9ASCO</name>
<keyword evidence="2 10" id="KW-0813">Transport</keyword>
<dbReference type="InterPro" id="IPR025655">
    <property type="entry name" value="PEX14"/>
</dbReference>
<evidence type="ECO:0000256" key="8">
    <source>
        <dbReference type="ARBA" id="ARBA00029691"/>
    </source>
</evidence>
<evidence type="ECO:0000256" key="7">
    <source>
        <dbReference type="ARBA" id="ARBA00029502"/>
    </source>
</evidence>
<keyword evidence="11" id="KW-0175">Coiled coil</keyword>
<comment type="similarity">
    <text evidence="1 10">Belongs to the peroxin-14 family.</text>
</comment>
<evidence type="ECO:0000256" key="5">
    <source>
        <dbReference type="ARBA" id="ARBA00023136"/>
    </source>
</evidence>
<dbReference type="AlphaFoldDB" id="A0A4T0WX13"/>
<reference evidence="14 15" key="1">
    <citation type="journal article" date="2019" name="Front. Genet.">
        <title>Whole-Genome Sequencing of the Opportunistic Yeast Pathogen Candida inconspicua Uncovers Its Hybrid Origin.</title>
        <authorList>
            <person name="Mixao V."/>
            <person name="Hansen A.P."/>
            <person name="Saus E."/>
            <person name="Boekhout T."/>
            <person name="Lass-Florl C."/>
            <person name="Gabaldon T."/>
        </authorList>
    </citation>
    <scope>NUCLEOTIDE SEQUENCE [LARGE SCALE GENOMIC DNA]</scope>
    <source>
        <strain evidence="14 15">CBS 180</strain>
    </source>
</reference>
<feature type="compositionally biased region" description="Polar residues" evidence="12">
    <location>
        <begin position="324"/>
        <end position="334"/>
    </location>
</feature>
<dbReference type="PANTHER" id="PTHR23058">
    <property type="entry name" value="PEROXISOMAL MEMBRANE PROTEIN PEX14"/>
    <property type="match status" value="1"/>
</dbReference>
<evidence type="ECO:0000256" key="11">
    <source>
        <dbReference type="SAM" id="Coils"/>
    </source>
</evidence>
<keyword evidence="15" id="KW-1185">Reference proteome</keyword>
<evidence type="ECO:0000256" key="4">
    <source>
        <dbReference type="ARBA" id="ARBA00023010"/>
    </source>
</evidence>
<organism evidence="14 15">
    <name type="scientific">Pichia inconspicua</name>
    <dbReference type="NCBI Taxonomy" id="52247"/>
    <lineage>
        <taxon>Eukaryota</taxon>
        <taxon>Fungi</taxon>
        <taxon>Dikarya</taxon>
        <taxon>Ascomycota</taxon>
        <taxon>Saccharomycotina</taxon>
        <taxon>Pichiomycetes</taxon>
        <taxon>Pichiales</taxon>
        <taxon>Pichiaceae</taxon>
        <taxon>Pichia</taxon>
    </lineage>
</organism>
<dbReference type="OrthoDB" id="5549158at2759"/>
<evidence type="ECO:0000256" key="2">
    <source>
        <dbReference type="ARBA" id="ARBA00022448"/>
    </source>
</evidence>
<comment type="subcellular location">
    <subcellularLocation>
        <location evidence="9 10">Peroxisome membrane</location>
    </subcellularLocation>
</comment>
<evidence type="ECO:0000259" key="13">
    <source>
        <dbReference type="Pfam" id="PF04695"/>
    </source>
</evidence>
<dbReference type="GO" id="GO:0005778">
    <property type="term" value="C:peroxisomal membrane"/>
    <property type="evidence" value="ECO:0007669"/>
    <property type="project" value="UniProtKB-SubCell"/>
</dbReference>
<dbReference type="Gene3D" id="1.10.10.10">
    <property type="entry name" value="Winged helix-like DNA-binding domain superfamily/Winged helix DNA-binding domain"/>
    <property type="match status" value="1"/>
</dbReference>
<dbReference type="GO" id="GO:0005102">
    <property type="term" value="F:signaling receptor binding"/>
    <property type="evidence" value="ECO:0007669"/>
    <property type="project" value="TreeGrafter"/>
</dbReference>
<feature type="region of interest" description="Disordered" evidence="12">
    <location>
        <begin position="253"/>
        <end position="334"/>
    </location>
</feature>
<comment type="caution">
    <text evidence="14">The sequence shown here is derived from an EMBL/GenBank/DDBJ whole genome shotgun (WGS) entry which is preliminary data.</text>
</comment>
<feature type="coiled-coil region" evidence="11">
    <location>
        <begin position="139"/>
        <end position="166"/>
    </location>
</feature>
<evidence type="ECO:0000256" key="6">
    <source>
        <dbReference type="ARBA" id="ARBA00023140"/>
    </source>
</evidence>